<evidence type="ECO:0000313" key="11">
    <source>
        <dbReference type="Proteomes" id="UP000070444"/>
    </source>
</evidence>
<evidence type="ECO:0000256" key="8">
    <source>
        <dbReference type="PIRSR" id="PIRSR625705-1"/>
    </source>
</evidence>
<dbReference type="STRING" id="796925.A0A137PHR8"/>
<keyword evidence="6" id="KW-0325">Glycoprotein</keyword>
<protein>
    <recommendedName>
        <fullName evidence="3">beta-N-acetylhexosaminidase</fullName>
        <ecNumber evidence="3">3.2.1.52</ecNumber>
    </recommendedName>
</protein>
<keyword evidence="11" id="KW-1185">Reference proteome</keyword>
<dbReference type="PRINTS" id="PR00738">
    <property type="entry name" value="GLHYDRLASE20"/>
</dbReference>
<dbReference type="Pfam" id="PF00728">
    <property type="entry name" value="Glyco_hydro_20"/>
    <property type="match status" value="1"/>
</dbReference>
<organism evidence="10 11">
    <name type="scientific">Conidiobolus coronatus (strain ATCC 28846 / CBS 209.66 / NRRL 28638)</name>
    <name type="common">Delacroixia coronata</name>
    <dbReference type="NCBI Taxonomy" id="796925"/>
    <lineage>
        <taxon>Eukaryota</taxon>
        <taxon>Fungi</taxon>
        <taxon>Fungi incertae sedis</taxon>
        <taxon>Zoopagomycota</taxon>
        <taxon>Entomophthoromycotina</taxon>
        <taxon>Entomophthoromycetes</taxon>
        <taxon>Entomophthorales</taxon>
        <taxon>Ancylistaceae</taxon>
        <taxon>Conidiobolus</taxon>
    </lineage>
</organism>
<evidence type="ECO:0000256" key="3">
    <source>
        <dbReference type="ARBA" id="ARBA00012663"/>
    </source>
</evidence>
<evidence type="ECO:0000256" key="6">
    <source>
        <dbReference type="ARBA" id="ARBA00023180"/>
    </source>
</evidence>
<keyword evidence="5 10" id="KW-0378">Hydrolase</keyword>
<dbReference type="FunFam" id="3.20.20.80:FF:000063">
    <property type="entry name" value="Beta-hexosaminidase"/>
    <property type="match status" value="1"/>
</dbReference>
<dbReference type="EC" id="3.2.1.52" evidence="3"/>
<reference evidence="10 11" key="1">
    <citation type="journal article" date="2015" name="Genome Biol. Evol.">
        <title>Phylogenomic analyses indicate that early fungi evolved digesting cell walls of algal ancestors of land plants.</title>
        <authorList>
            <person name="Chang Y."/>
            <person name="Wang S."/>
            <person name="Sekimoto S."/>
            <person name="Aerts A.L."/>
            <person name="Choi C."/>
            <person name="Clum A."/>
            <person name="LaButti K.M."/>
            <person name="Lindquist E.A."/>
            <person name="Yee Ngan C."/>
            <person name="Ohm R.A."/>
            <person name="Salamov A.A."/>
            <person name="Grigoriev I.V."/>
            <person name="Spatafora J.W."/>
            <person name="Berbee M.L."/>
        </authorList>
    </citation>
    <scope>NUCLEOTIDE SEQUENCE [LARGE SCALE GENOMIC DNA]</scope>
    <source>
        <strain evidence="10 11">NRRL 28638</strain>
    </source>
</reference>
<feature type="non-terminal residue" evidence="10">
    <location>
        <position position="1"/>
    </location>
</feature>
<evidence type="ECO:0000256" key="4">
    <source>
        <dbReference type="ARBA" id="ARBA00022729"/>
    </source>
</evidence>
<keyword evidence="4" id="KW-0732">Signal</keyword>
<comment type="catalytic activity">
    <reaction evidence="1">
        <text>Hydrolysis of terminal non-reducing N-acetyl-D-hexosamine residues in N-acetyl-beta-D-hexosaminides.</text>
        <dbReference type="EC" id="3.2.1.52"/>
    </reaction>
</comment>
<proteinExistence type="inferred from homology"/>
<dbReference type="InterPro" id="IPR025705">
    <property type="entry name" value="Beta_hexosaminidase_sua/sub"/>
</dbReference>
<dbReference type="SUPFAM" id="SSF51445">
    <property type="entry name" value="(Trans)glycosidases"/>
    <property type="match status" value="1"/>
</dbReference>
<dbReference type="EMBL" id="KQ964422">
    <property type="protein sequence ID" value="KXN74554.1"/>
    <property type="molecule type" value="Genomic_DNA"/>
</dbReference>
<keyword evidence="7" id="KW-0326">Glycosidase</keyword>
<dbReference type="OrthoDB" id="428480at2759"/>
<evidence type="ECO:0000259" key="9">
    <source>
        <dbReference type="Pfam" id="PF00728"/>
    </source>
</evidence>
<evidence type="ECO:0000256" key="2">
    <source>
        <dbReference type="ARBA" id="ARBA00006285"/>
    </source>
</evidence>
<dbReference type="OMA" id="IREIVHY"/>
<gene>
    <name evidence="10" type="ORF">CONCODRAFT_169564</name>
</gene>
<dbReference type="GO" id="GO:0004563">
    <property type="term" value="F:beta-N-acetylhexosaminidase activity"/>
    <property type="evidence" value="ECO:0007669"/>
    <property type="project" value="UniProtKB-EC"/>
</dbReference>
<accession>A0A137PHR8</accession>
<dbReference type="GO" id="GO:0016020">
    <property type="term" value="C:membrane"/>
    <property type="evidence" value="ECO:0007669"/>
    <property type="project" value="TreeGrafter"/>
</dbReference>
<dbReference type="InterPro" id="IPR017853">
    <property type="entry name" value="GH"/>
</dbReference>
<evidence type="ECO:0000256" key="7">
    <source>
        <dbReference type="ARBA" id="ARBA00023295"/>
    </source>
</evidence>
<evidence type="ECO:0000256" key="5">
    <source>
        <dbReference type="ARBA" id="ARBA00022801"/>
    </source>
</evidence>
<dbReference type="AlphaFoldDB" id="A0A137PHR8"/>
<feature type="active site" description="Proton donor" evidence="8">
    <location>
        <position position="79"/>
    </location>
</feature>
<dbReference type="PANTHER" id="PTHR22600">
    <property type="entry name" value="BETA-HEXOSAMINIDASE"/>
    <property type="match status" value="1"/>
</dbReference>
<dbReference type="GO" id="GO:0030203">
    <property type="term" value="P:glycosaminoglycan metabolic process"/>
    <property type="evidence" value="ECO:0007669"/>
    <property type="project" value="TreeGrafter"/>
</dbReference>
<evidence type="ECO:0000256" key="1">
    <source>
        <dbReference type="ARBA" id="ARBA00001231"/>
    </source>
</evidence>
<dbReference type="GO" id="GO:0005975">
    <property type="term" value="P:carbohydrate metabolic process"/>
    <property type="evidence" value="ECO:0007669"/>
    <property type="project" value="InterPro"/>
</dbReference>
<dbReference type="PANTHER" id="PTHR22600:SF26">
    <property type="entry name" value="BETA-N-ACETYLHEXOSAMINIDASE"/>
    <property type="match status" value="1"/>
</dbReference>
<dbReference type="Gene3D" id="3.20.20.80">
    <property type="entry name" value="Glycosidases"/>
    <property type="match status" value="1"/>
</dbReference>
<dbReference type="InterPro" id="IPR015883">
    <property type="entry name" value="Glyco_hydro_20_cat"/>
</dbReference>
<sequence length="317" mass="36148">RAVRIIPEVEAPAHAYSIGKAFPEIGTSLDYDDWDVMAAEPPSGQLDPTNPKSHKIVADLIDEFSQLFPDKYIHLSGDEVNEKSWESSEKIRDYLKANRTTINNLYNDFNYGMQAKAKENGKSIIVWQEALLKHNVKFPSDALVQVWLGAGDAKAVIEKGYDVLSSSYQYWYLDCGHGQWMGEAPNSHSWCDPYKSWQIIYSYDLVAGLTPAQAQKVKGGEVTAWSEQIDEYVIDKYLWPRASAASEVLWTGNKDKGKLRSTKHVLPRLNDWRFRMLKRGIIAEPLQPLWCVKNPYRCDTTKNQANLREPYKPDSKA</sequence>
<name>A0A137PHR8_CONC2</name>
<evidence type="ECO:0000313" key="10">
    <source>
        <dbReference type="EMBL" id="KXN74554.1"/>
    </source>
</evidence>
<feature type="domain" description="Glycoside hydrolase family 20 catalytic" evidence="9">
    <location>
        <begin position="1"/>
        <end position="252"/>
    </location>
</feature>
<dbReference type="Proteomes" id="UP000070444">
    <property type="component" value="Unassembled WGS sequence"/>
</dbReference>
<comment type="similarity">
    <text evidence="2">Belongs to the glycosyl hydrolase 20 family.</text>
</comment>